<dbReference type="EMBL" id="JBBMFM010000014">
    <property type="protein sequence ID" value="MEQ2424483.1"/>
    <property type="molecule type" value="Genomic_DNA"/>
</dbReference>
<dbReference type="Gene3D" id="3.40.50.300">
    <property type="entry name" value="P-loop containing nucleotide triphosphate hydrolases"/>
    <property type="match status" value="1"/>
</dbReference>
<dbReference type="Proteomes" id="UP001454086">
    <property type="component" value="Unassembled WGS sequence"/>
</dbReference>
<keyword evidence="6" id="KW-0547">Nucleotide-binding</keyword>
<comment type="caution">
    <text evidence="12">The sequence shown here is derived from an EMBL/GenBank/DDBJ whole genome shotgun (WGS) entry which is preliminary data.</text>
</comment>
<dbReference type="SUPFAM" id="SSF55464">
    <property type="entry name" value="Origin of replication-binding domain, RBD-like"/>
    <property type="match status" value="1"/>
</dbReference>
<sequence length="353" mass="41026">MSSKTRRMQITCNNPLDKGLTADKIKEIMQRWKTEYYCFCYETGEQGTEHFHLYIKFSSPHSINAISTIFANSHVEIIRNSSSQENRDYIRKEGAYLDSEKKATNHIETFYESGECPKDGKENQGARNDITMMISLVQDGASNMEIVEAVPSMALRIPAIEQYRQAYWEEKGKEYRHMTVWYIYGKTRTGKTSYVYQNHDASEIYSVVDYKGNGIFDKYDTARTRVLLLDEYRSALPFSLILALCDGQPLTLNCRYANRVCLHDTVYIISNISLLEQYPNIQREEPESWAAFLARINHVRHYYDFGQYKDYSVAEYLHMEEHPSLLHEFEDCGAEHTPFAIQMSLAELKGVDT</sequence>
<dbReference type="Gene3D" id="3.40.1310.20">
    <property type="match status" value="1"/>
</dbReference>
<reference evidence="12 13" key="1">
    <citation type="submission" date="2024-03" db="EMBL/GenBank/DDBJ databases">
        <title>Human intestinal bacterial collection.</title>
        <authorList>
            <person name="Pauvert C."/>
            <person name="Hitch T.C.A."/>
            <person name="Clavel T."/>
        </authorList>
    </citation>
    <scope>NUCLEOTIDE SEQUENCE [LARGE SCALE GENOMIC DNA]</scope>
    <source>
        <strain evidence="12 13">CLA-SR-H021</strain>
    </source>
</reference>
<evidence type="ECO:0000256" key="5">
    <source>
        <dbReference type="ARBA" id="ARBA00022723"/>
    </source>
</evidence>
<evidence type="ECO:0000313" key="13">
    <source>
        <dbReference type="Proteomes" id="UP001454086"/>
    </source>
</evidence>
<keyword evidence="7" id="KW-0255">Endonuclease</keyword>
<evidence type="ECO:0000256" key="2">
    <source>
        <dbReference type="ARBA" id="ARBA00022695"/>
    </source>
</evidence>
<keyword evidence="4" id="KW-0540">Nuclease</keyword>
<evidence type="ECO:0000256" key="8">
    <source>
        <dbReference type="ARBA" id="ARBA00022801"/>
    </source>
</evidence>
<evidence type="ECO:0000256" key="6">
    <source>
        <dbReference type="ARBA" id="ARBA00022741"/>
    </source>
</evidence>
<evidence type="ECO:0000256" key="1">
    <source>
        <dbReference type="ARBA" id="ARBA00022679"/>
    </source>
</evidence>
<organism evidence="12 13">
    <name type="scientific">Enterocloster hominis</name>
    <name type="common">ex Hitch et al. 2024</name>
    <dbReference type="NCBI Taxonomy" id="1917870"/>
    <lineage>
        <taxon>Bacteria</taxon>
        <taxon>Bacillati</taxon>
        <taxon>Bacillota</taxon>
        <taxon>Clostridia</taxon>
        <taxon>Lachnospirales</taxon>
        <taxon>Lachnospiraceae</taxon>
        <taxon>Enterocloster</taxon>
    </lineage>
</organism>
<dbReference type="RefSeq" id="WP_349117937.1">
    <property type="nucleotide sequence ID" value="NZ_JBBMFM010000014.1"/>
</dbReference>
<keyword evidence="2" id="KW-0548">Nucleotidyltransferase</keyword>
<evidence type="ECO:0000256" key="3">
    <source>
        <dbReference type="ARBA" id="ARBA00022705"/>
    </source>
</evidence>
<feature type="domain" description="CRESS-DNA virus Rep endonuclease" evidence="11">
    <location>
        <begin position="2"/>
        <end position="116"/>
    </location>
</feature>
<gene>
    <name evidence="12" type="ORF">WMQ36_05805</name>
</gene>
<keyword evidence="10" id="KW-0238">DNA-binding</keyword>
<keyword evidence="1" id="KW-0808">Transferase</keyword>
<dbReference type="InterPro" id="IPR049912">
    <property type="entry name" value="CRESS_DNA_REP"/>
</dbReference>
<protein>
    <recommendedName>
        <fullName evidence="11">CRESS-DNA virus Rep endonuclease domain-containing protein</fullName>
    </recommendedName>
</protein>
<keyword evidence="5" id="KW-0479">Metal-binding</keyword>
<dbReference type="PROSITE" id="PS52020">
    <property type="entry name" value="CRESS_DNA_REP"/>
    <property type="match status" value="1"/>
</dbReference>
<keyword evidence="3" id="KW-0235">DNA replication</keyword>
<evidence type="ECO:0000313" key="12">
    <source>
        <dbReference type="EMBL" id="MEQ2424483.1"/>
    </source>
</evidence>
<proteinExistence type="predicted"/>
<keyword evidence="13" id="KW-1185">Reference proteome</keyword>
<dbReference type="Pfam" id="PF02407">
    <property type="entry name" value="Viral_Rep"/>
    <property type="match status" value="1"/>
</dbReference>
<evidence type="ECO:0000259" key="11">
    <source>
        <dbReference type="PROSITE" id="PS52020"/>
    </source>
</evidence>
<evidence type="ECO:0000256" key="10">
    <source>
        <dbReference type="ARBA" id="ARBA00023125"/>
    </source>
</evidence>
<evidence type="ECO:0000256" key="4">
    <source>
        <dbReference type="ARBA" id="ARBA00022722"/>
    </source>
</evidence>
<evidence type="ECO:0000256" key="9">
    <source>
        <dbReference type="ARBA" id="ARBA00023124"/>
    </source>
</evidence>
<keyword evidence="8" id="KW-0378">Hydrolase</keyword>
<evidence type="ECO:0000256" key="7">
    <source>
        <dbReference type="ARBA" id="ARBA00022759"/>
    </source>
</evidence>
<name>A0ABV1D287_9FIRM</name>
<keyword evidence="9" id="KW-0190">Covalent protein-DNA linkage</keyword>
<accession>A0ABV1D287</accession>
<dbReference type="InterPro" id="IPR027417">
    <property type="entry name" value="P-loop_NTPase"/>
</dbReference>